<reference evidence="3" key="1">
    <citation type="submission" date="2018-06" db="EMBL/GenBank/DDBJ databases">
        <authorList>
            <person name="Zhirakovskaya E."/>
        </authorList>
    </citation>
    <scope>NUCLEOTIDE SEQUENCE</scope>
</reference>
<dbReference type="SUPFAM" id="SSF56935">
    <property type="entry name" value="Porins"/>
    <property type="match status" value="1"/>
</dbReference>
<protein>
    <recommendedName>
        <fullName evidence="4">Alginate export domain-containing protein</fullName>
    </recommendedName>
</protein>
<proteinExistence type="predicted"/>
<sequence>MKTRYPNNSSAGPVYQTDKNTKHEAPGRQNTGSGIQKPETSLKVVRLSLIFISAFYILSSLNTVSLGGDLVLNGYVKYLGMYYQPKVQIPGINEEYLASGLIHNRLNFRWYASSGLTLAIETRNRLIFGQMIREFPEYKSLIDVDNGYFDLSGTIASGNSWFLYSIIDRAWLDYEKGKWQIRVGRQRINWGINLVWNPNDVFNSFSYFDFDYEERPGTDAVKVQYFTGVTSSAELVYKFGANSEQMALAGMYRFSKWSYDFQFLGGRVGKDYIFGGGWSGDIKGAGFRGEATYFKPRNEQNGSNEALVASVSADYTFANSLYIHSGVLYNSHGVLGKAGGRSFFDQNLSAKTLSLARYSLFGQVSYPFTPLFSGDLMAIVNPSDHSYFLGPSLIYSLGNNLEVMLTGQLFFGGKETEYGDYGQAVFLRLKWSF</sequence>
<name>A0A3B0TZ82_9ZZZZ</name>
<evidence type="ECO:0000256" key="2">
    <source>
        <dbReference type="SAM" id="Phobius"/>
    </source>
</evidence>
<feature type="compositionally biased region" description="Polar residues" evidence="1">
    <location>
        <begin position="1"/>
        <end position="11"/>
    </location>
</feature>
<gene>
    <name evidence="3" type="ORF">MNBD_BACTEROID01-207</name>
</gene>
<keyword evidence="2" id="KW-1133">Transmembrane helix</keyword>
<dbReference type="EMBL" id="UOEP01000145">
    <property type="protein sequence ID" value="VAW21423.1"/>
    <property type="molecule type" value="Genomic_DNA"/>
</dbReference>
<feature type="transmembrane region" description="Helical" evidence="2">
    <location>
        <begin position="44"/>
        <end position="61"/>
    </location>
</feature>
<evidence type="ECO:0000256" key="1">
    <source>
        <dbReference type="SAM" id="MobiDB-lite"/>
    </source>
</evidence>
<dbReference type="AlphaFoldDB" id="A0A3B0TZ82"/>
<organism evidence="3">
    <name type="scientific">hydrothermal vent metagenome</name>
    <dbReference type="NCBI Taxonomy" id="652676"/>
    <lineage>
        <taxon>unclassified sequences</taxon>
        <taxon>metagenomes</taxon>
        <taxon>ecological metagenomes</taxon>
    </lineage>
</organism>
<keyword evidence="2" id="KW-0472">Membrane</keyword>
<evidence type="ECO:0000313" key="3">
    <source>
        <dbReference type="EMBL" id="VAW21423.1"/>
    </source>
</evidence>
<accession>A0A3B0TZ82</accession>
<feature type="region of interest" description="Disordered" evidence="1">
    <location>
        <begin position="1"/>
        <end position="36"/>
    </location>
</feature>
<keyword evidence="2" id="KW-0812">Transmembrane</keyword>
<evidence type="ECO:0008006" key="4">
    <source>
        <dbReference type="Google" id="ProtNLM"/>
    </source>
</evidence>